<dbReference type="AlphaFoldDB" id="A0A0A9DP52"/>
<proteinExistence type="predicted"/>
<organism evidence="1">
    <name type="scientific">Arundo donax</name>
    <name type="common">Giant reed</name>
    <name type="synonym">Donax arundinaceus</name>
    <dbReference type="NCBI Taxonomy" id="35708"/>
    <lineage>
        <taxon>Eukaryota</taxon>
        <taxon>Viridiplantae</taxon>
        <taxon>Streptophyta</taxon>
        <taxon>Embryophyta</taxon>
        <taxon>Tracheophyta</taxon>
        <taxon>Spermatophyta</taxon>
        <taxon>Magnoliopsida</taxon>
        <taxon>Liliopsida</taxon>
        <taxon>Poales</taxon>
        <taxon>Poaceae</taxon>
        <taxon>PACMAD clade</taxon>
        <taxon>Arundinoideae</taxon>
        <taxon>Arundineae</taxon>
        <taxon>Arundo</taxon>
    </lineage>
</organism>
<protein>
    <submittedName>
        <fullName evidence="1">Uncharacterized protein</fullName>
    </submittedName>
</protein>
<reference evidence="1" key="1">
    <citation type="submission" date="2014-09" db="EMBL/GenBank/DDBJ databases">
        <authorList>
            <person name="Magalhaes I.L.F."/>
            <person name="Oliveira U."/>
            <person name="Santos F.R."/>
            <person name="Vidigal T.H.D.A."/>
            <person name="Brescovit A.D."/>
            <person name="Santos A.J."/>
        </authorList>
    </citation>
    <scope>NUCLEOTIDE SEQUENCE</scope>
    <source>
        <tissue evidence="1">Shoot tissue taken approximately 20 cm above the soil surface</tissue>
    </source>
</reference>
<evidence type="ECO:0000313" key="1">
    <source>
        <dbReference type="EMBL" id="JAD88468.1"/>
    </source>
</evidence>
<reference evidence="1" key="2">
    <citation type="journal article" date="2015" name="Data Brief">
        <title>Shoot transcriptome of the giant reed, Arundo donax.</title>
        <authorList>
            <person name="Barrero R.A."/>
            <person name="Guerrero F.D."/>
            <person name="Moolhuijzen P."/>
            <person name="Goolsby J.A."/>
            <person name="Tidwell J."/>
            <person name="Bellgard S.E."/>
            <person name="Bellgard M.I."/>
        </authorList>
    </citation>
    <scope>NUCLEOTIDE SEQUENCE</scope>
    <source>
        <tissue evidence="1">Shoot tissue taken approximately 20 cm above the soil surface</tissue>
    </source>
</reference>
<name>A0A0A9DP52_ARUDO</name>
<sequence length="69" mass="7959">MPSSSNDSSLQPRDFGQVGAVSFDLHVRPWICHWSRKQQQEHLGLVQACGSHQYHLLMYLLFLGWHLPS</sequence>
<accession>A0A0A9DP52</accession>
<dbReference type="EMBL" id="GBRH01209427">
    <property type="protein sequence ID" value="JAD88468.1"/>
    <property type="molecule type" value="Transcribed_RNA"/>
</dbReference>